<dbReference type="Proteomes" id="UP000315289">
    <property type="component" value="Unassembled WGS sequence"/>
</dbReference>
<protein>
    <submittedName>
        <fullName evidence="1">Uncharacterized protein</fullName>
    </submittedName>
</protein>
<name>A0A557SXV3_9ARCH</name>
<dbReference type="AlphaFoldDB" id="A0A557SXV3"/>
<dbReference type="EMBL" id="VOAH01000003">
    <property type="protein sequence ID" value="TVP41439.1"/>
    <property type="molecule type" value="Genomic_DNA"/>
</dbReference>
<gene>
    <name evidence="1" type="ORF">NARC_30153</name>
</gene>
<organism evidence="1 2">
    <name type="scientific">Candidatus Nitrosocosmicus arcticus</name>
    <dbReference type="NCBI Taxonomy" id="2035267"/>
    <lineage>
        <taxon>Archaea</taxon>
        <taxon>Nitrososphaerota</taxon>
        <taxon>Nitrososphaeria</taxon>
        <taxon>Nitrososphaerales</taxon>
        <taxon>Nitrososphaeraceae</taxon>
        <taxon>Candidatus Nitrosocosmicus</taxon>
    </lineage>
</organism>
<keyword evidence="2" id="KW-1185">Reference proteome</keyword>
<accession>A0A557SXV3</accession>
<sequence>MNTEKESNVPTPTAAKSVEYVLLDGFINELWEVDYENGIALNVTEIIKPELAGNIIKYSGKIEDFLSNERGLKKLHFHESVNFPMRVHFDFKVK</sequence>
<reference evidence="1 2" key="1">
    <citation type="journal article" date="2019" name="Front. Microbiol.">
        <title>Ammonia Oxidation by the Arctic Terrestrial Thaumarchaeote Candidatus Nitrosocosmicus arcticus Is Stimulated by Increasing Temperatures.</title>
        <authorList>
            <person name="Alves R.J.E."/>
            <person name="Kerou M."/>
            <person name="Zappe A."/>
            <person name="Bittner R."/>
            <person name="Abby S.S."/>
            <person name="Schmidt H.A."/>
            <person name="Pfeifer K."/>
            <person name="Schleper C."/>
        </authorList>
    </citation>
    <scope>NUCLEOTIDE SEQUENCE [LARGE SCALE GENOMIC DNA]</scope>
    <source>
        <strain evidence="1 2">Kfb</strain>
    </source>
</reference>
<dbReference type="RefSeq" id="WP_144728905.1">
    <property type="nucleotide sequence ID" value="NZ_ML675579.1"/>
</dbReference>
<evidence type="ECO:0000313" key="2">
    <source>
        <dbReference type="Proteomes" id="UP000315289"/>
    </source>
</evidence>
<evidence type="ECO:0000313" key="1">
    <source>
        <dbReference type="EMBL" id="TVP41439.1"/>
    </source>
</evidence>
<proteinExistence type="predicted"/>
<dbReference type="OrthoDB" id="6993at2157"/>
<comment type="caution">
    <text evidence="1">The sequence shown here is derived from an EMBL/GenBank/DDBJ whole genome shotgun (WGS) entry which is preliminary data.</text>
</comment>